<name>A0A1X7IH54_9SPHI</name>
<dbReference type="Proteomes" id="UP000192980">
    <property type="component" value="Unassembled WGS sequence"/>
</dbReference>
<dbReference type="Pfam" id="PF13521">
    <property type="entry name" value="AAA_28"/>
    <property type="match status" value="1"/>
</dbReference>
<protein>
    <submittedName>
        <fullName evidence="2">Predicted ATPase</fullName>
    </submittedName>
</protein>
<reference evidence="2 3" key="1">
    <citation type="submission" date="2017-04" db="EMBL/GenBank/DDBJ databases">
        <authorList>
            <person name="Afonso C.L."/>
            <person name="Miller P.J."/>
            <person name="Scott M.A."/>
            <person name="Spackman E."/>
            <person name="Goraichik I."/>
            <person name="Dimitrov K.M."/>
            <person name="Suarez D.L."/>
            <person name="Swayne D.E."/>
        </authorList>
    </citation>
    <scope>NUCLEOTIDE SEQUENCE [LARGE SCALE GENOMIC DNA]</scope>
    <source>
        <strain evidence="2 3">DSM 22418</strain>
    </source>
</reference>
<dbReference type="EMBL" id="FXAU01000001">
    <property type="protein sequence ID" value="SMG14159.1"/>
    <property type="molecule type" value="Genomic_DNA"/>
</dbReference>
<evidence type="ECO:0000313" key="3">
    <source>
        <dbReference type="Proteomes" id="UP000192980"/>
    </source>
</evidence>
<dbReference type="Gene3D" id="3.40.50.300">
    <property type="entry name" value="P-loop containing nucleotide triphosphate hydrolases"/>
    <property type="match status" value="1"/>
</dbReference>
<keyword evidence="3" id="KW-1185">Reference proteome</keyword>
<dbReference type="SUPFAM" id="SSF52540">
    <property type="entry name" value="P-loop containing nucleoside triphosphate hydrolases"/>
    <property type="match status" value="1"/>
</dbReference>
<evidence type="ECO:0000313" key="2">
    <source>
        <dbReference type="EMBL" id="SMG14159.1"/>
    </source>
</evidence>
<proteinExistence type="predicted"/>
<gene>
    <name evidence="2" type="ORF">SAMN05660862_0834</name>
</gene>
<dbReference type="InterPro" id="IPR027417">
    <property type="entry name" value="P-loop_NTPase"/>
</dbReference>
<sequence>MKENKLFVITGGPGVGKTTLLKALENKGFIAVPEDARQIIKEQMLGDGEGLPWKNKAYYSVLMLKASLETYHRIVRDEHSEIVFFDRGILDTVCYMNMENIPIAEELITLVKSCPYHSKVFMLPPWEDIYETDTERKQTWEEAIYTFEKMKETYLEYGYEIIEVPKGNVEERCDFVLRNIG</sequence>
<feature type="domain" description="NadR/Ttd14 AAA" evidence="1">
    <location>
        <begin position="7"/>
        <end position="172"/>
    </location>
</feature>
<evidence type="ECO:0000259" key="1">
    <source>
        <dbReference type="Pfam" id="PF13521"/>
    </source>
</evidence>
<dbReference type="AlphaFoldDB" id="A0A1X7IH54"/>
<accession>A0A1X7IH54</accession>
<organism evidence="2 3">
    <name type="scientific">Sphingobacterium psychroaquaticum</name>
    <dbReference type="NCBI Taxonomy" id="561061"/>
    <lineage>
        <taxon>Bacteria</taxon>
        <taxon>Pseudomonadati</taxon>
        <taxon>Bacteroidota</taxon>
        <taxon>Sphingobacteriia</taxon>
        <taxon>Sphingobacteriales</taxon>
        <taxon>Sphingobacteriaceae</taxon>
        <taxon>Sphingobacterium</taxon>
    </lineage>
</organism>
<dbReference type="RefSeq" id="WP_085471669.1">
    <property type="nucleotide sequence ID" value="NZ_FXAU01000001.1"/>
</dbReference>
<dbReference type="OrthoDB" id="5638848at2"/>
<dbReference type="InterPro" id="IPR038727">
    <property type="entry name" value="NadR/Ttd14_AAA_dom"/>
</dbReference>